<evidence type="ECO:0000313" key="2">
    <source>
        <dbReference type="EMBL" id="GIY80849.1"/>
    </source>
</evidence>
<dbReference type="Proteomes" id="UP001054945">
    <property type="component" value="Unassembled WGS sequence"/>
</dbReference>
<protein>
    <submittedName>
        <fullName evidence="2">Uncharacterized protein</fullName>
    </submittedName>
</protein>
<feature type="region of interest" description="Disordered" evidence="1">
    <location>
        <begin position="1"/>
        <end position="22"/>
    </location>
</feature>
<feature type="region of interest" description="Disordered" evidence="1">
    <location>
        <begin position="33"/>
        <end position="52"/>
    </location>
</feature>
<dbReference type="EMBL" id="BPLR01016058">
    <property type="protein sequence ID" value="GIY80849.1"/>
    <property type="molecule type" value="Genomic_DNA"/>
</dbReference>
<gene>
    <name evidence="2" type="ORF">CEXT_381591</name>
</gene>
<comment type="caution">
    <text evidence="2">The sequence shown here is derived from an EMBL/GenBank/DDBJ whole genome shotgun (WGS) entry which is preliminary data.</text>
</comment>
<reference evidence="2 3" key="1">
    <citation type="submission" date="2021-06" db="EMBL/GenBank/DDBJ databases">
        <title>Caerostris extrusa draft genome.</title>
        <authorList>
            <person name="Kono N."/>
            <person name="Arakawa K."/>
        </authorList>
    </citation>
    <scope>NUCLEOTIDE SEQUENCE [LARGE SCALE GENOMIC DNA]</scope>
</reference>
<evidence type="ECO:0000256" key="1">
    <source>
        <dbReference type="SAM" id="MobiDB-lite"/>
    </source>
</evidence>
<keyword evidence="3" id="KW-1185">Reference proteome</keyword>
<accession>A0AAV4WG77</accession>
<dbReference type="AlphaFoldDB" id="A0AAV4WG77"/>
<organism evidence="2 3">
    <name type="scientific">Caerostris extrusa</name>
    <name type="common">Bark spider</name>
    <name type="synonym">Caerostris bankana</name>
    <dbReference type="NCBI Taxonomy" id="172846"/>
    <lineage>
        <taxon>Eukaryota</taxon>
        <taxon>Metazoa</taxon>
        <taxon>Ecdysozoa</taxon>
        <taxon>Arthropoda</taxon>
        <taxon>Chelicerata</taxon>
        <taxon>Arachnida</taxon>
        <taxon>Araneae</taxon>
        <taxon>Araneomorphae</taxon>
        <taxon>Entelegynae</taxon>
        <taxon>Araneoidea</taxon>
        <taxon>Araneidae</taxon>
        <taxon>Caerostris</taxon>
    </lineage>
</organism>
<sequence length="118" mass="12849">MQPLQGKLTVDPELQVGPGPSVGVVDDARVVAGHVPGDGGVEGEHARPGQHRFAHRPQVVAWGKAEAEHTTSSGVSPSITSSRLSDTWMFSVDLERDTHMCIIDPDMFMGIWVKKFYQ</sequence>
<name>A0AAV4WG77_CAEEX</name>
<proteinExistence type="predicted"/>
<evidence type="ECO:0000313" key="3">
    <source>
        <dbReference type="Proteomes" id="UP001054945"/>
    </source>
</evidence>